<organism evidence="1 2">
    <name type="scientific">Chrysochromulina tobinii</name>
    <dbReference type="NCBI Taxonomy" id="1460289"/>
    <lineage>
        <taxon>Eukaryota</taxon>
        <taxon>Haptista</taxon>
        <taxon>Haptophyta</taxon>
        <taxon>Prymnesiophyceae</taxon>
        <taxon>Prymnesiales</taxon>
        <taxon>Chrysochromulinaceae</taxon>
        <taxon>Chrysochromulina</taxon>
    </lineage>
</organism>
<dbReference type="AlphaFoldDB" id="A0A0M0JBS7"/>
<gene>
    <name evidence="1" type="ORF">Ctob_000767</name>
</gene>
<evidence type="ECO:0000313" key="2">
    <source>
        <dbReference type="Proteomes" id="UP000037460"/>
    </source>
</evidence>
<keyword evidence="2" id="KW-1185">Reference proteome</keyword>
<dbReference type="OrthoDB" id="10265294at2759"/>
<dbReference type="Proteomes" id="UP000037460">
    <property type="component" value="Unassembled WGS sequence"/>
</dbReference>
<comment type="caution">
    <text evidence="1">The sequence shown here is derived from an EMBL/GenBank/DDBJ whole genome shotgun (WGS) entry which is preliminary data.</text>
</comment>
<reference evidence="2" key="1">
    <citation type="journal article" date="2015" name="PLoS Genet.">
        <title>Genome Sequence and Transcriptome Analyses of Chrysochromulina tobin: Metabolic Tools for Enhanced Algal Fitness in the Prominent Order Prymnesiales (Haptophyceae).</title>
        <authorList>
            <person name="Hovde B.T."/>
            <person name="Deodato C.R."/>
            <person name="Hunsperger H.M."/>
            <person name="Ryken S.A."/>
            <person name="Yost W."/>
            <person name="Jha R.K."/>
            <person name="Patterson J."/>
            <person name="Monnat R.J. Jr."/>
            <person name="Barlow S.B."/>
            <person name="Starkenburg S.R."/>
            <person name="Cattolico R.A."/>
        </authorList>
    </citation>
    <scope>NUCLEOTIDE SEQUENCE</scope>
    <source>
        <strain evidence="2">CCMP291</strain>
    </source>
</reference>
<accession>A0A0M0JBS7</accession>
<dbReference type="Gene3D" id="3.40.50.720">
    <property type="entry name" value="NAD(P)-binding Rossmann-like Domain"/>
    <property type="match status" value="1"/>
</dbReference>
<evidence type="ECO:0000313" key="1">
    <source>
        <dbReference type="EMBL" id="KOO23832.1"/>
    </source>
</evidence>
<name>A0A0M0JBS7_9EUKA</name>
<dbReference type="EMBL" id="JWZX01003152">
    <property type="protein sequence ID" value="KOO23832.1"/>
    <property type="molecule type" value="Genomic_DNA"/>
</dbReference>
<protein>
    <submittedName>
        <fullName evidence="1">Protochlorophyllide reductase</fullName>
    </submittedName>
</protein>
<proteinExistence type="predicted"/>
<sequence>MLPQALAARLAAAGSKVKAVCAAPGLAATNLQVTTNQNGGMKETWIMRFAQSAEDGTMPLLQCCIGSGVASGAFVEPSGAGNMWGPPTEVKLTKKENDPATMEMLWAASEIACGEWKL</sequence>